<evidence type="ECO:0000256" key="6">
    <source>
        <dbReference type="ARBA" id="ARBA00023002"/>
    </source>
</evidence>
<dbReference type="GO" id="GO:0050661">
    <property type="term" value="F:NADP binding"/>
    <property type="evidence" value="ECO:0007669"/>
    <property type="project" value="InterPro"/>
</dbReference>
<dbReference type="InterPro" id="IPR020946">
    <property type="entry name" value="Flavin_mOase-like"/>
</dbReference>
<dbReference type="AlphaFoldDB" id="A0A7I7ZIN6"/>
<comment type="cofactor">
    <cofactor evidence="1">
        <name>FAD</name>
        <dbReference type="ChEBI" id="CHEBI:57692"/>
    </cofactor>
</comment>
<accession>A0A7I7ZIN6</accession>
<organism evidence="8 9">
    <name type="scientific">Mycolicibacterium phocaicum</name>
    <dbReference type="NCBI Taxonomy" id="319706"/>
    <lineage>
        <taxon>Bacteria</taxon>
        <taxon>Bacillati</taxon>
        <taxon>Actinomycetota</taxon>
        <taxon>Actinomycetes</taxon>
        <taxon>Mycobacteriales</taxon>
        <taxon>Mycobacteriaceae</taxon>
        <taxon>Mycolicibacterium</taxon>
    </lineage>
</organism>
<evidence type="ECO:0000256" key="4">
    <source>
        <dbReference type="ARBA" id="ARBA00022827"/>
    </source>
</evidence>
<reference evidence="8 9" key="1">
    <citation type="submission" date="2018-01" db="EMBL/GenBank/DDBJ databases">
        <title>Comparative genomics of Mycobacterium mucogenicum and Mycobacterium neoaurum clade members emphasizing tRNA and non-coding RNA.</title>
        <authorList>
            <person name="Behra P.R.K."/>
            <person name="Pettersson B.M.F."/>
            <person name="Das S."/>
            <person name="Dasgupta S."/>
            <person name="Kirsebom L.A."/>
        </authorList>
    </citation>
    <scope>NUCLEOTIDE SEQUENCE [LARGE SCALE GENOMIC DNA]</scope>
    <source>
        <strain evidence="8 9">DSM 45104</strain>
    </source>
</reference>
<keyword evidence="6" id="KW-0560">Oxidoreductase</keyword>
<dbReference type="PANTHER" id="PTHR43872">
    <property type="entry name" value="MONOOXYGENASE, PUTATIVE (AFU_ORTHOLOGUE AFUA_8G02570)-RELATED"/>
    <property type="match status" value="1"/>
</dbReference>
<dbReference type="GO" id="GO:0050660">
    <property type="term" value="F:flavin adenine dinucleotide binding"/>
    <property type="evidence" value="ECO:0007669"/>
    <property type="project" value="InterPro"/>
</dbReference>
<evidence type="ECO:0000256" key="7">
    <source>
        <dbReference type="ARBA" id="ARBA00023033"/>
    </source>
</evidence>
<name>A0A7I7ZIN6_9MYCO</name>
<dbReference type="GO" id="GO:0004499">
    <property type="term" value="F:N,N-dimethylaniline monooxygenase activity"/>
    <property type="evidence" value="ECO:0007669"/>
    <property type="project" value="InterPro"/>
</dbReference>
<dbReference type="SUPFAM" id="SSF51905">
    <property type="entry name" value="FAD/NAD(P)-binding domain"/>
    <property type="match status" value="1"/>
</dbReference>
<protein>
    <submittedName>
        <fullName evidence="8">FAD-containing monooxygenase EthA</fullName>
    </submittedName>
</protein>
<sequence length="523" mass="58436">MSIPAPNPEYYDVVIIGGGISGIGAAAYLTKEFPAKKIALLEGRAAIGGTWDLFRYPGIRSDSDLHTFAYEFKSWRDEKAIADAPLILDYLKETVEEYGLDTIIRYRHHVVAAAWSSDDAEWVLTVEVTDATGAVRNEVIKAGWVYAGTGYYRYDEGYTPEFEGRDDFEGDIIHPQFWPADYDHSGKKVVVIGSGATAITLIPSLLKGDGAADHVTMLQRTPTYIMSLPRVDTLSLKLTRLLGERRGYLATRWKNVLIDWVVVELMTRFPKTARRVIRHLNKKQLPAGFDVDRHFNPPYDPWDQRLCLAPDGDFFASIRDGGASVVTDRIRRFTKTGIELESGEHLPADLIVTATGLNLRLFGGIDLTVDGRPVELSDAVVYRGALLSGIPNWMMAIGYTKSSWTLKISLLGKSLIELLRYMDTHGYDTVAPYAAEGVGTRSILDLDAGYMQRANRALPRQGDGMPWQMRNVFLEDRKMYRGSIIDDNLRFSSRLERELAVGGTQNEDRRAEINRAASGRVAS</sequence>
<comment type="caution">
    <text evidence="8">The sequence shown here is derived from an EMBL/GenBank/DDBJ whole genome shotgun (WGS) entry which is preliminary data.</text>
</comment>
<dbReference type="EMBL" id="POTM01000044">
    <property type="protein sequence ID" value="TLH65208.1"/>
    <property type="molecule type" value="Genomic_DNA"/>
</dbReference>
<evidence type="ECO:0000313" key="9">
    <source>
        <dbReference type="Proteomes" id="UP000309984"/>
    </source>
</evidence>
<keyword evidence="3" id="KW-0285">Flavoprotein</keyword>
<evidence type="ECO:0000256" key="5">
    <source>
        <dbReference type="ARBA" id="ARBA00022857"/>
    </source>
</evidence>
<evidence type="ECO:0000313" key="8">
    <source>
        <dbReference type="EMBL" id="TLH65208.1"/>
    </source>
</evidence>
<keyword evidence="7 8" id="KW-0503">Monooxygenase</keyword>
<evidence type="ECO:0000256" key="2">
    <source>
        <dbReference type="ARBA" id="ARBA00010139"/>
    </source>
</evidence>
<proteinExistence type="inferred from homology"/>
<dbReference type="PANTHER" id="PTHR43872:SF1">
    <property type="entry name" value="MONOOXYGENASE, PUTATIVE (AFU_ORTHOLOGUE AFUA_8G02570)-RELATED"/>
    <property type="match status" value="1"/>
</dbReference>
<dbReference type="FunFam" id="3.50.50.60:FF:000228">
    <property type="entry name" value="FAD-containing monooxygenase EthA"/>
    <property type="match status" value="1"/>
</dbReference>
<evidence type="ECO:0000256" key="1">
    <source>
        <dbReference type="ARBA" id="ARBA00001974"/>
    </source>
</evidence>
<dbReference type="Proteomes" id="UP000309984">
    <property type="component" value="Unassembled WGS sequence"/>
</dbReference>
<dbReference type="InterPro" id="IPR036188">
    <property type="entry name" value="FAD/NAD-bd_sf"/>
</dbReference>
<dbReference type="InterPro" id="IPR051820">
    <property type="entry name" value="FAD-binding_MO"/>
</dbReference>
<dbReference type="Pfam" id="PF00743">
    <property type="entry name" value="FMO-like"/>
    <property type="match status" value="1"/>
</dbReference>
<keyword evidence="9" id="KW-1185">Reference proteome</keyword>
<keyword evidence="5" id="KW-0521">NADP</keyword>
<evidence type="ECO:0000256" key="3">
    <source>
        <dbReference type="ARBA" id="ARBA00022630"/>
    </source>
</evidence>
<keyword evidence="4" id="KW-0274">FAD</keyword>
<dbReference type="Gene3D" id="3.50.50.60">
    <property type="entry name" value="FAD/NAD(P)-binding domain"/>
    <property type="match status" value="2"/>
</dbReference>
<dbReference type="Pfam" id="PF13450">
    <property type="entry name" value="NAD_binding_8"/>
    <property type="match status" value="1"/>
</dbReference>
<dbReference type="RefSeq" id="WP_138249850.1">
    <property type="nucleotide sequence ID" value="NZ_AP022616.1"/>
</dbReference>
<gene>
    <name evidence="8" type="ORF">C1S79_17385</name>
</gene>
<comment type="similarity">
    <text evidence="2">Belongs to the FAD-binding monooxygenase family.</text>
</comment>